<dbReference type="Proteomes" id="UP000239757">
    <property type="component" value="Unassembled WGS sequence"/>
</dbReference>
<dbReference type="EMBL" id="KZ668874">
    <property type="protein sequence ID" value="PPR86737.1"/>
    <property type="molecule type" value="Genomic_DNA"/>
</dbReference>
<keyword evidence="2" id="KW-0732">Signal</keyword>
<evidence type="ECO:0000256" key="1">
    <source>
        <dbReference type="SAM" id="Phobius"/>
    </source>
</evidence>
<feature type="signal peptide" evidence="2">
    <location>
        <begin position="1"/>
        <end position="23"/>
    </location>
</feature>
<feature type="chain" id="PRO_5040582837" evidence="2">
    <location>
        <begin position="24"/>
        <end position="116"/>
    </location>
</feature>
<evidence type="ECO:0000313" key="5">
    <source>
        <dbReference type="Proteomes" id="UP000239757"/>
    </source>
</evidence>
<keyword evidence="1" id="KW-0812">Transmembrane</keyword>
<keyword evidence="6" id="KW-1185">Reference proteome</keyword>
<dbReference type="OrthoDB" id="1027251at2759"/>
<organism evidence="4 5">
    <name type="scientific">Gossypium barbadense</name>
    <name type="common">Sea Island cotton</name>
    <name type="synonym">Hibiscus barbadensis</name>
    <dbReference type="NCBI Taxonomy" id="3634"/>
    <lineage>
        <taxon>Eukaryota</taxon>
        <taxon>Viridiplantae</taxon>
        <taxon>Streptophyta</taxon>
        <taxon>Embryophyta</taxon>
        <taxon>Tracheophyta</taxon>
        <taxon>Spermatophyta</taxon>
        <taxon>Magnoliopsida</taxon>
        <taxon>eudicotyledons</taxon>
        <taxon>Gunneridae</taxon>
        <taxon>Pentapetalae</taxon>
        <taxon>rosids</taxon>
        <taxon>malvids</taxon>
        <taxon>Malvales</taxon>
        <taxon>Malvaceae</taxon>
        <taxon>Malvoideae</taxon>
        <taxon>Gossypium</taxon>
    </lineage>
</organism>
<evidence type="ECO:0000313" key="6">
    <source>
        <dbReference type="Proteomes" id="UP000327439"/>
    </source>
</evidence>
<gene>
    <name evidence="3" type="ORF">ES319_A06G034900v1</name>
    <name evidence="4" type="ORF">GOBAR_AA33952</name>
</gene>
<dbReference type="EMBL" id="CM018207">
    <property type="protein sequence ID" value="KAB2076343.1"/>
    <property type="molecule type" value="Genomic_DNA"/>
</dbReference>
<name>A0A2P5W6Q1_GOSBA</name>
<feature type="transmembrane region" description="Helical" evidence="1">
    <location>
        <begin position="84"/>
        <end position="103"/>
    </location>
</feature>
<accession>A0A2P5W6Q1</accession>
<evidence type="ECO:0000256" key="2">
    <source>
        <dbReference type="SAM" id="SignalP"/>
    </source>
</evidence>
<evidence type="ECO:0000313" key="3">
    <source>
        <dbReference type="EMBL" id="KAB2076343.1"/>
    </source>
</evidence>
<reference evidence="3 6" key="2">
    <citation type="submission" date="2019-06" db="EMBL/GenBank/DDBJ databases">
        <title>WGS assembly of Gossypium barbadense.</title>
        <authorList>
            <person name="Chen Z.J."/>
            <person name="Sreedasyam A."/>
            <person name="Ando A."/>
            <person name="Song Q."/>
            <person name="De L."/>
            <person name="Hulse-Kemp A."/>
            <person name="Ding M."/>
            <person name="Ye W."/>
            <person name="Kirkbride R."/>
            <person name="Jenkins J."/>
            <person name="Plott C."/>
            <person name="Lovell J."/>
            <person name="Lin Y.-M."/>
            <person name="Vaughn R."/>
            <person name="Liu B."/>
            <person name="Li W."/>
            <person name="Simpson S."/>
            <person name="Scheffler B."/>
            <person name="Saski C."/>
            <person name="Grover C."/>
            <person name="Hu G."/>
            <person name="Conover J."/>
            <person name="Carlson J."/>
            <person name="Shu S."/>
            <person name="Boston L."/>
            <person name="Williams M."/>
            <person name="Peterson D."/>
            <person name="Mcgee K."/>
            <person name="Jones D."/>
            <person name="Wendel J."/>
            <person name="Stelly D."/>
            <person name="Grimwood J."/>
            <person name="Schmutz J."/>
        </authorList>
    </citation>
    <scope>NUCLEOTIDE SEQUENCE [LARGE SCALE GENOMIC DNA]</scope>
    <source>
        <strain evidence="3">1400233.01</strain>
    </source>
</reference>
<reference evidence="4 5" key="1">
    <citation type="submission" date="2015-01" db="EMBL/GenBank/DDBJ databases">
        <title>Genome of allotetraploid Gossypium barbadense reveals genomic plasticity and fiber elongation in cotton evolution.</title>
        <authorList>
            <person name="Chen X."/>
            <person name="Liu X."/>
            <person name="Zhao B."/>
            <person name="Zheng H."/>
            <person name="Hu Y."/>
            <person name="Lu G."/>
            <person name="Yang C."/>
            <person name="Chen J."/>
            <person name="Shan C."/>
            <person name="Zhang L."/>
            <person name="Zhou Y."/>
            <person name="Wang L."/>
            <person name="Guo W."/>
            <person name="Bai Y."/>
            <person name="Ruan J."/>
            <person name="Shangguan X."/>
            <person name="Mao Y."/>
            <person name="Jiang J."/>
            <person name="Zhu Y."/>
            <person name="Lei J."/>
            <person name="Kang H."/>
            <person name="Chen S."/>
            <person name="He X."/>
            <person name="Wang R."/>
            <person name="Wang Y."/>
            <person name="Chen J."/>
            <person name="Wang L."/>
            <person name="Yu S."/>
            <person name="Wang B."/>
            <person name="Wei J."/>
            <person name="Song S."/>
            <person name="Lu X."/>
            <person name="Gao Z."/>
            <person name="Gu W."/>
            <person name="Deng X."/>
            <person name="Ma D."/>
            <person name="Wang S."/>
            <person name="Liang W."/>
            <person name="Fang L."/>
            <person name="Cai C."/>
            <person name="Zhu X."/>
            <person name="Zhou B."/>
            <person name="Zhang Y."/>
            <person name="Chen Z."/>
            <person name="Xu S."/>
            <person name="Zhu R."/>
            <person name="Wang S."/>
            <person name="Zhang T."/>
            <person name="Zhao G."/>
        </authorList>
    </citation>
    <scope>NUCLEOTIDE SEQUENCE [LARGE SCALE GENOMIC DNA]</scope>
    <source>
        <strain evidence="5">cv. Xinhai21</strain>
        <tissue evidence="4">Leaf</tissue>
    </source>
</reference>
<proteinExistence type="predicted"/>
<dbReference type="Proteomes" id="UP000327439">
    <property type="component" value="Chromosome A06"/>
</dbReference>
<evidence type="ECO:0000313" key="4">
    <source>
        <dbReference type="EMBL" id="PPR86737.1"/>
    </source>
</evidence>
<sequence>MASKLKNMNKAILFVAMFGLVLGILARSCVEGLLKNVEEKNGSYFGQQFDKLCSDACTSVQQGFVTLTVKFLHFFISRCLQFRYLPAVFPAPSIMSLSFWVAFTRSISSMPDNPLQ</sequence>
<protein>
    <submittedName>
        <fullName evidence="4">Uncharacterized protein</fullName>
    </submittedName>
</protein>
<keyword evidence="1" id="KW-1133">Transmembrane helix</keyword>
<dbReference type="AlphaFoldDB" id="A0A2P5W6Q1"/>
<keyword evidence="1" id="KW-0472">Membrane</keyword>